<evidence type="ECO:0000259" key="1">
    <source>
        <dbReference type="Pfam" id="PF00646"/>
    </source>
</evidence>
<dbReference type="InterPro" id="IPR036047">
    <property type="entry name" value="F-box-like_dom_sf"/>
</dbReference>
<dbReference type="Gene3D" id="1.20.1280.50">
    <property type="match status" value="1"/>
</dbReference>
<evidence type="ECO:0000313" key="3">
    <source>
        <dbReference type="Proteomes" id="UP001443914"/>
    </source>
</evidence>
<dbReference type="Pfam" id="PF00646">
    <property type="entry name" value="F-box"/>
    <property type="match status" value="1"/>
</dbReference>
<dbReference type="SUPFAM" id="SSF52047">
    <property type="entry name" value="RNI-like"/>
    <property type="match status" value="1"/>
</dbReference>
<dbReference type="InterPro" id="IPR032675">
    <property type="entry name" value="LRR_dom_sf"/>
</dbReference>
<protein>
    <recommendedName>
        <fullName evidence="1">F-box domain-containing protein</fullName>
    </recommendedName>
</protein>
<reference evidence="2" key="1">
    <citation type="submission" date="2024-03" db="EMBL/GenBank/DDBJ databases">
        <title>WGS assembly of Saponaria officinalis var. Norfolk2.</title>
        <authorList>
            <person name="Jenkins J."/>
            <person name="Shu S."/>
            <person name="Grimwood J."/>
            <person name="Barry K."/>
            <person name="Goodstein D."/>
            <person name="Schmutz J."/>
            <person name="Leebens-Mack J."/>
            <person name="Osbourn A."/>
        </authorList>
    </citation>
    <scope>NUCLEOTIDE SEQUENCE [LARGE SCALE GENOMIC DNA]</scope>
    <source>
        <strain evidence="2">JIC</strain>
    </source>
</reference>
<feature type="domain" description="F-box" evidence="1">
    <location>
        <begin position="61"/>
        <end position="103"/>
    </location>
</feature>
<comment type="caution">
    <text evidence="2">The sequence shown here is derived from an EMBL/GenBank/DDBJ whole genome shotgun (WGS) entry which is preliminary data.</text>
</comment>
<dbReference type="PANTHER" id="PTHR38926">
    <property type="entry name" value="F-BOX DOMAIN CONTAINING PROTEIN, EXPRESSED"/>
    <property type="match status" value="1"/>
</dbReference>
<dbReference type="InterPro" id="IPR001810">
    <property type="entry name" value="F-box_dom"/>
</dbReference>
<dbReference type="Proteomes" id="UP001443914">
    <property type="component" value="Unassembled WGS sequence"/>
</dbReference>
<keyword evidence="3" id="KW-1185">Reference proteome</keyword>
<dbReference type="SUPFAM" id="SSF81383">
    <property type="entry name" value="F-box domain"/>
    <property type="match status" value="1"/>
</dbReference>
<name>A0AAW1HYQ1_SAPOF</name>
<organism evidence="2 3">
    <name type="scientific">Saponaria officinalis</name>
    <name type="common">Common soapwort</name>
    <name type="synonym">Lychnis saponaria</name>
    <dbReference type="NCBI Taxonomy" id="3572"/>
    <lineage>
        <taxon>Eukaryota</taxon>
        <taxon>Viridiplantae</taxon>
        <taxon>Streptophyta</taxon>
        <taxon>Embryophyta</taxon>
        <taxon>Tracheophyta</taxon>
        <taxon>Spermatophyta</taxon>
        <taxon>Magnoliopsida</taxon>
        <taxon>eudicotyledons</taxon>
        <taxon>Gunneridae</taxon>
        <taxon>Pentapetalae</taxon>
        <taxon>Caryophyllales</taxon>
        <taxon>Caryophyllaceae</taxon>
        <taxon>Caryophylleae</taxon>
        <taxon>Saponaria</taxon>
    </lineage>
</organism>
<dbReference type="AlphaFoldDB" id="A0AAW1HYQ1"/>
<proteinExistence type="predicted"/>
<evidence type="ECO:0000313" key="2">
    <source>
        <dbReference type="EMBL" id="KAK9681881.1"/>
    </source>
</evidence>
<dbReference type="PANTHER" id="PTHR38926:SF13">
    <property type="entry name" value="F-BOX DOMAIN CONTAINING PROTEIN, EXPRESSED"/>
    <property type="match status" value="1"/>
</dbReference>
<accession>A0AAW1HYQ1</accession>
<sequence length="428" mass="49583">MDGNRSTMSRPMLLQNLNRLQVPVLKRHHDASLEKHIQLICCKKSRGKETLEESSLVKEKWKNLDPNILRDIFSRLPVEDLFISVSLVCQSWEATCWDFMFWSHKVLDLSATGAGFGKVTMSTVELLDTPQPKRAPGFFGKLDSQEKYNNMAVTLMRKLRRILEGEIPYSSSLQGWRVSLTTIIVPYDLEISDRHLFYIAERTPCVEYLLLLGSSKITVYGFVEALKCWKHLRGIHLGPIKDDDLFAQFINGVGANCKEIESLHIRQDGFRLDKRSALLIAQNLPRLRKLELELAVIKPSGITTLYNMCVQFEEVYFNGCQLERDIELRDIDPSFVQYKRRLLKNFRLTWTSDERGFANWQVTPCVCQIERIDDCVKSDARLMSYTSSSRFLEDKKARLQPEVEQWLLCAHVAPIRHRGYHGNHHFTT</sequence>
<gene>
    <name evidence="2" type="ORF">RND81_10G034600</name>
</gene>
<dbReference type="EMBL" id="JBDFQZ010000010">
    <property type="protein sequence ID" value="KAK9681881.1"/>
    <property type="molecule type" value="Genomic_DNA"/>
</dbReference>
<dbReference type="Gene3D" id="3.80.10.10">
    <property type="entry name" value="Ribonuclease Inhibitor"/>
    <property type="match status" value="1"/>
</dbReference>